<reference evidence="10" key="1">
    <citation type="journal article" date="2019" name="MBio">
        <title>Virus Genomes from Deep Sea Sediments Expand the Ocean Megavirome and Support Independent Origins of Viral Gigantism.</title>
        <authorList>
            <person name="Backstrom D."/>
            <person name="Yutin N."/>
            <person name="Jorgensen S.L."/>
            <person name="Dharamshi J."/>
            <person name="Homa F."/>
            <person name="Zaremba-Niedwiedzka K."/>
            <person name="Spang A."/>
            <person name="Wolf Y.I."/>
            <person name="Koonin E.V."/>
            <person name="Ettema T.J."/>
        </authorList>
    </citation>
    <scope>NUCLEOTIDE SEQUENCE</scope>
</reference>
<keyword evidence="3" id="KW-0560">Oxidoreductase</keyword>
<feature type="binding site" evidence="8">
    <location>
        <position position="68"/>
    </location>
    <ligand>
        <name>Fe cation</name>
        <dbReference type="ChEBI" id="CHEBI:24875"/>
        <label>1</label>
    </ligand>
</feature>
<keyword evidence="5" id="KW-0215">Deoxyribonucleotide synthesis</keyword>
<feature type="transmembrane region" description="Helical" evidence="9">
    <location>
        <begin position="150"/>
        <end position="175"/>
    </location>
</feature>
<dbReference type="CDD" id="cd01049">
    <property type="entry name" value="RNRR2"/>
    <property type="match status" value="1"/>
</dbReference>
<dbReference type="UniPathway" id="UPA00326"/>
<keyword evidence="9" id="KW-1133">Transmembrane helix</keyword>
<dbReference type="Pfam" id="PF00268">
    <property type="entry name" value="Ribonuc_red_sm"/>
    <property type="match status" value="1"/>
</dbReference>
<sequence>MSGSKFHRYSLFPIKFPTLYKFYEDQRDNFWVPNEIDLETDVKEWRQNLNDNDRHFLTFTLAFFAQADGIVLKNLDDNFSIDIDIPEASIFYGIQAGIEAIHWEMYGRLIETLITDSEAQDKAFHGIENYPCICQKADWILRWMSNKKPFLHRVVAFACTEGIFFSSAFASIFYYKKRGLLPGLTLSNKFIARDEGLHRDFGCELFKVLRNEDPENYRIDNEQVYEIVDQAVKIEENFVRNSLNVELIGINSDSMNQYVRFVADHLLVTLGLKKRYNDENPFDWMDLISLTSKQNFFEGRVSEYKKNRSDTTFGIDAEF</sequence>
<keyword evidence="9" id="KW-0472">Membrane</keyword>
<protein>
    <recommendedName>
        <fullName evidence="2">ribonucleoside-diphosphate reductase</fullName>
        <ecNumber evidence="2">1.17.4.1</ecNumber>
    </recommendedName>
</protein>
<name>A0A481YY10_9VIRU</name>
<dbReference type="SUPFAM" id="SSF47240">
    <property type="entry name" value="Ferritin-like"/>
    <property type="match status" value="1"/>
</dbReference>
<gene>
    <name evidence="10" type="ORF">LCMAC202_02510</name>
</gene>
<dbReference type="InterPro" id="IPR012348">
    <property type="entry name" value="RNR-like"/>
</dbReference>
<evidence type="ECO:0000256" key="8">
    <source>
        <dbReference type="PIRSR" id="PIRSR000355-2"/>
    </source>
</evidence>
<dbReference type="EC" id="1.17.4.1" evidence="2"/>
<comment type="function">
    <text evidence="6">Ribonucleoside-diphosphate reductase holoenzyme provides the precursors necessary for viral DNA synthesis. Allows virus growth in non-dividing cells. Catalyzes the biosynthesis of deoxyribonucleotides from the corresponding ribonucleotides.</text>
</comment>
<keyword evidence="8" id="KW-0479">Metal-binding</keyword>
<evidence type="ECO:0000256" key="6">
    <source>
        <dbReference type="ARBA" id="ARBA00025523"/>
    </source>
</evidence>
<evidence type="ECO:0000256" key="9">
    <source>
        <dbReference type="SAM" id="Phobius"/>
    </source>
</evidence>
<accession>A0A481YY10</accession>
<feature type="active site" evidence="7">
    <location>
        <position position="106"/>
    </location>
</feature>
<evidence type="ECO:0000256" key="3">
    <source>
        <dbReference type="ARBA" id="ARBA00023002"/>
    </source>
</evidence>
<comment type="cofactor">
    <cofactor evidence="8">
        <name>Fe cation</name>
        <dbReference type="ChEBI" id="CHEBI:24875"/>
    </cofactor>
    <text evidence="8">Binds 2 iron ions per subunit.</text>
</comment>
<evidence type="ECO:0000256" key="7">
    <source>
        <dbReference type="PIRSR" id="PIRSR000355-1"/>
    </source>
</evidence>
<dbReference type="InterPro" id="IPR033909">
    <property type="entry name" value="RNR_small"/>
</dbReference>
<dbReference type="GO" id="GO:0046872">
    <property type="term" value="F:metal ion binding"/>
    <property type="evidence" value="ECO:0007669"/>
    <property type="project" value="UniProtKB-KW"/>
</dbReference>
<feature type="binding site" evidence="8">
    <location>
        <position position="195"/>
    </location>
    <ligand>
        <name>Fe cation</name>
        <dbReference type="ChEBI" id="CHEBI:24875"/>
        <label>2</label>
    </ligand>
</feature>
<evidence type="ECO:0000256" key="4">
    <source>
        <dbReference type="ARBA" id="ARBA00023004"/>
    </source>
</evidence>
<dbReference type="EMBL" id="MK500371">
    <property type="protein sequence ID" value="QBK87890.1"/>
    <property type="molecule type" value="Genomic_DNA"/>
</dbReference>
<dbReference type="GO" id="GO:0004748">
    <property type="term" value="F:ribonucleoside-diphosphate reductase activity, thioredoxin disulfide as acceptor"/>
    <property type="evidence" value="ECO:0007669"/>
    <property type="project" value="UniProtKB-EC"/>
</dbReference>
<evidence type="ECO:0000256" key="2">
    <source>
        <dbReference type="ARBA" id="ARBA00012274"/>
    </source>
</evidence>
<feature type="binding site" evidence="8">
    <location>
        <position position="161"/>
    </location>
    <ligand>
        <name>Fe cation</name>
        <dbReference type="ChEBI" id="CHEBI:24875"/>
        <label>2</label>
    </ligand>
</feature>
<feature type="binding site" evidence="8">
    <location>
        <position position="99"/>
    </location>
    <ligand>
        <name>Fe cation</name>
        <dbReference type="ChEBI" id="CHEBI:24875"/>
        <label>1</label>
    </ligand>
</feature>
<dbReference type="InterPro" id="IPR009078">
    <property type="entry name" value="Ferritin-like_SF"/>
</dbReference>
<comment type="similarity">
    <text evidence="1">Belongs to the ribonucleoside diphosphate reductase small chain family.</text>
</comment>
<feature type="binding site" evidence="8">
    <location>
        <position position="99"/>
    </location>
    <ligand>
        <name>Fe cation</name>
        <dbReference type="ChEBI" id="CHEBI:24875"/>
        <label>2</label>
    </ligand>
</feature>
<evidence type="ECO:0000313" key="10">
    <source>
        <dbReference type="EMBL" id="QBK87890.1"/>
    </source>
</evidence>
<dbReference type="Gene3D" id="1.10.620.20">
    <property type="entry name" value="Ribonucleotide Reductase, subunit A"/>
    <property type="match status" value="1"/>
</dbReference>
<feature type="binding site" evidence="8">
    <location>
        <position position="198"/>
    </location>
    <ligand>
        <name>Fe cation</name>
        <dbReference type="ChEBI" id="CHEBI:24875"/>
        <label>2</label>
    </ligand>
</feature>
<organism evidence="10">
    <name type="scientific">Marseillevirus LCMAC202</name>
    <dbReference type="NCBI Taxonomy" id="2506606"/>
    <lineage>
        <taxon>Viruses</taxon>
        <taxon>Varidnaviria</taxon>
        <taxon>Bamfordvirae</taxon>
        <taxon>Nucleocytoviricota</taxon>
        <taxon>Megaviricetes</taxon>
        <taxon>Pimascovirales</taxon>
        <taxon>Pimascovirales incertae sedis</taxon>
        <taxon>Marseilleviridae</taxon>
    </lineage>
</organism>
<evidence type="ECO:0000256" key="1">
    <source>
        <dbReference type="ARBA" id="ARBA00009303"/>
    </source>
</evidence>
<evidence type="ECO:0000256" key="5">
    <source>
        <dbReference type="ARBA" id="ARBA00023116"/>
    </source>
</evidence>
<dbReference type="GO" id="GO:0009263">
    <property type="term" value="P:deoxyribonucleotide biosynthetic process"/>
    <property type="evidence" value="ECO:0007669"/>
    <property type="project" value="UniProtKB-KW"/>
</dbReference>
<dbReference type="PANTHER" id="PTHR23409:SF18">
    <property type="entry name" value="RIBONUCLEOSIDE-DIPHOSPHATE REDUCTASE SUBUNIT M2"/>
    <property type="match status" value="1"/>
</dbReference>
<dbReference type="PIRSF" id="PIRSF000355">
    <property type="entry name" value="NrdB"/>
    <property type="match status" value="1"/>
</dbReference>
<keyword evidence="4 8" id="KW-0408">Iron</keyword>
<keyword evidence="9" id="KW-0812">Transmembrane</keyword>
<proteinExistence type="inferred from homology"/>
<feature type="binding site" evidence="8">
    <location>
        <position position="102"/>
    </location>
    <ligand>
        <name>Fe cation</name>
        <dbReference type="ChEBI" id="CHEBI:24875"/>
        <label>1</label>
    </ligand>
</feature>
<dbReference type="PANTHER" id="PTHR23409">
    <property type="entry name" value="RIBONUCLEOSIDE-DIPHOSPHATE REDUCTASE SMALL CHAIN"/>
    <property type="match status" value="1"/>
</dbReference>
<dbReference type="InterPro" id="IPR000358">
    <property type="entry name" value="RNR_small_fam"/>
</dbReference>